<dbReference type="Proteomes" id="UP000463857">
    <property type="component" value="Chromosome"/>
</dbReference>
<accession>A0A7L4YPX5</accession>
<protein>
    <submittedName>
        <fullName evidence="1">Uncharacterized protein</fullName>
    </submittedName>
</protein>
<dbReference type="RefSeq" id="WP_159545737.1">
    <property type="nucleotide sequence ID" value="NZ_CP047156.1"/>
</dbReference>
<keyword evidence="2" id="KW-1185">Reference proteome</keyword>
<evidence type="ECO:0000313" key="1">
    <source>
        <dbReference type="EMBL" id="QHC00849.1"/>
    </source>
</evidence>
<sequence>MIDIARFLSSWVLISSGPSLRTPGIARLSERSSYSVRNAKDRVPGSNRQQNVRPNAGVRRIFGYRLTLCGLRILCAT</sequence>
<reference evidence="1 2" key="1">
    <citation type="journal article" date="2018" name="Int. J. Syst. Evol. Microbiol.">
        <title>Epidermidibacterium keratini gen. nov., sp. nov., a member of the family Sporichthyaceae, isolated from keratin epidermis.</title>
        <authorList>
            <person name="Lee D.G."/>
            <person name="Trujillo M.E."/>
            <person name="Kang S."/>
            <person name="Nam J.J."/>
            <person name="Kim Y.J."/>
        </authorList>
    </citation>
    <scope>NUCLEOTIDE SEQUENCE [LARGE SCALE GENOMIC DNA]</scope>
    <source>
        <strain evidence="1 2">EPI-7</strain>
    </source>
</reference>
<gene>
    <name evidence="1" type="ORF">EK0264_11520</name>
</gene>
<proteinExistence type="predicted"/>
<organism evidence="1 2">
    <name type="scientific">Epidermidibacterium keratini</name>
    <dbReference type="NCBI Taxonomy" id="1891644"/>
    <lineage>
        <taxon>Bacteria</taxon>
        <taxon>Bacillati</taxon>
        <taxon>Actinomycetota</taxon>
        <taxon>Actinomycetes</taxon>
        <taxon>Sporichthyales</taxon>
        <taxon>Sporichthyaceae</taxon>
        <taxon>Epidermidibacterium</taxon>
    </lineage>
</organism>
<evidence type="ECO:0000313" key="2">
    <source>
        <dbReference type="Proteomes" id="UP000463857"/>
    </source>
</evidence>
<name>A0A7L4YPX5_9ACTN</name>
<dbReference type="KEGG" id="eke:EK0264_11520"/>
<dbReference type="InParanoid" id="A0A7L4YPX5"/>
<dbReference type="EMBL" id="CP047156">
    <property type="protein sequence ID" value="QHC00849.1"/>
    <property type="molecule type" value="Genomic_DNA"/>
</dbReference>
<dbReference type="AlphaFoldDB" id="A0A7L4YPX5"/>